<evidence type="ECO:0000313" key="5">
    <source>
        <dbReference type="EMBL" id="KAH7037500.1"/>
    </source>
</evidence>
<evidence type="ECO:0000256" key="3">
    <source>
        <dbReference type="SAM" id="MobiDB-lite"/>
    </source>
</evidence>
<feature type="region of interest" description="Disordered" evidence="3">
    <location>
        <begin position="428"/>
        <end position="467"/>
    </location>
</feature>
<evidence type="ECO:0000313" key="6">
    <source>
        <dbReference type="Proteomes" id="UP000756346"/>
    </source>
</evidence>
<evidence type="ECO:0000259" key="4">
    <source>
        <dbReference type="PROSITE" id="PS50102"/>
    </source>
</evidence>
<comment type="caution">
    <text evidence="5">The sequence shown here is derived from an EMBL/GenBank/DDBJ whole genome shotgun (WGS) entry which is preliminary data.</text>
</comment>
<dbReference type="PROSITE" id="PS50102">
    <property type="entry name" value="RRM"/>
    <property type="match status" value="2"/>
</dbReference>
<evidence type="ECO:0000256" key="2">
    <source>
        <dbReference type="PROSITE-ProRule" id="PRU00176"/>
    </source>
</evidence>
<dbReference type="InterPro" id="IPR012677">
    <property type="entry name" value="Nucleotide-bd_a/b_plait_sf"/>
</dbReference>
<dbReference type="FunFam" id="3.30.70.330:FF:000736">
    <property type="entry name" value="Polyadenylate-binding protein, putative"/>
    <property type="match status" value="1"/>
</dbReference>
<dbReference type="RefSeq" id="XP_046016621.1">
    <property type="nucleotide sequence ID" value="XM_046160828.1"/>
</dbReference>
<feature type="compositionally biased region" description="Polar residues" evidence="3">
    <location>
        <begin position="428"/>
        <end position="437"/>
    </location>
</feature>
<organism evidence="5 6">
    <name type="scientific">Microdochium trichocladiopsis</name>
    <dbReference type="NCBI Taxonomy" id="1682393"/>
    <lineage>
        <taxon>Eukaryota</taxon>
        <taxon>Fungi</taxon>
        <taxon>Dikarya</taxon>
        <taxon>Ascomycota</taxon>
        <taxon>Pezizomycotina</taxon>
        <taxon>Sordariomycetes</taxon>
        <taxon>Xylariomycetidae</taxon>
        <taxon>Xylariales</taxon>
        <taxon>Microdochiaceae</taxon>
        <taxon>Microdochium</taxon>
    </lineage>
</organism>
<reference evidence="5" key="1">
    <citation type="journal article" date="2021" name="Nat. Commun.">
        <title>Genetic determinants of endophytism in the Arabidopsis root mycobiome.</title>
        <authorList>
            <person name="Mesny F."/>
            <person name="Miyauchi S."/>
            <person name="Thiergart T."/>
            <person name="Pickel B."/>
            <person name="Atanasova L."/>
            <person name="Karlsson M."/>
            <person name="Huettel B."/>
            <person name="Barry K.W."/>
            <person name="Haridas S."/>
            <person name="Chen C."/>
            <person name="Bauer D."/>
            <person name="Andreopoulos W."/>
            <person name="Pangilinan J."/>
            <person name="LaButti K."/>
            <person name="Riley R."/>
            <person name="Lipzen A."/>
            <person name="Clum A."/>
            <person name="Drula E."/>
            <person name="Henrissat B."/>
            <person name="Kohler A."/>
            <person name="Grigoriev I.V."/>
            <person name="Martin F.M."/>
            <person name="Hacquard S."/>
        </authorList>
    </citation>
    <scope>NUCLEOTIDE SEQUENCE</scope>
    <source>
        <strain evidence="5">MPI-CAGE-CH-0230</strain>
    </source>
</reference>
<dbReference type="Pfam" id="PF00076">
    <property type="entry name" value="RRM_1"/>
    <property type="match status" value="2"/>
</dbReference>
<dbReference type="InterPro" id="IPR035979">
    <property type="entry name" value="RBD_domain_sf"/>
</dbReference>
<dbReference type="OrthoDB" id="410044at2759"/>
<feature type="region of interest" description="Disordered" evidence="3">
    <location>
        <begin position="1"/>
        <end position="56"/>
    </location>
</feature>
<feature type="domain" description="RRM" evidence="4">
    <location>
        <begin position="157"/>
        <end position="235"/>
    </location>
</feature>
<feature type="region of interest" description="Disordered" evidence="3">
    <location>
        <begin position="578"/>
        <end position="602"/>
    </location>
</feature>
<feature type="compositionally biased region" description="Basic and acidic residues" evidence="3">
    <location>
        <begin position="588"/>
        <end position="602"/>
    </location>
</feature>
<dbReference type="GO" id="GO:0003723">
    <property type="term" value="F:RNA binding"/>
    <property type="evidence" value="ECO:0007669"/>
    <property type="project" value="UniProtKB-UniRule"/>
</dbReference>
<feature type="compositionally biased region" description="Low complexity" evidence="3">
    <location>
        <begin position="13"/>
        <end position="22"/>
    </location>
</feature>
<dbReference type="Proteomes" id="UP000756346">
    <property type="component" value="Unassembled WGS sequence"/>
</dbReference>
<keyword evidence="6" id="KW-1185">Reference proteome</keyword>
<proteinExistence type="predicted"/>
<dbReference type="PANTHER" id="PTHR21245">
    <property type="entry name" value="HETEROGENEOUS NUCLEAR RIBONUCLEOPROTEIN"/>
    <property type="match status" value="1"/>
</dbReference>
<gene>
    <name evidence="5" type="ORF">B0I36DRAFT_380683</name>
</gene>
<name>A0A9P8YG88_9PEZI</name>
<dbReference type="AlphaFoldDB" id="A0A9P8YG88"/>
<feature type="domain" description="RRM" evidence="4">
    <location>
        <begin position="338"/>
        <end position="423"/>
    </location>
</feature>
<accession>A0A9P8YG88</accession>
<dbReference type="GeneID" id="70190374"/>
<evidence type="ECO:0000256" key="1">
    <source>
        <dbReference type="ARBA" id="ARBA00022884"/>
    </source>
</evidence>
<dbReference type="EMBL" id="JAGTJQ010000002">
    <property type="protein sequence ID" value="KAH7037500.1"/>
    <property type="molecule type" value="Genomic_DNA"/>
</dbReference>
<dbReference type="CDD" id="cd00590">
    <property type="entry name" value="RRM_SF"/>
    <property type="match status" value="1"/>
</dbReference>
<dbReference type="SUPFAM" id="SSF54928">
    <property type="entry name" value="RNA-binding domain, RBD"/>
    <property type="match status" value="2"/>
</dbReference>
<keyword evidence="1 2" id="KW-0694">RNA-binding</keyword>
<dbReference type="SMART" id="SM00360">
    <property type="entry name" value="RRM"/>
    <property type="match status" value="2"/>
</dbReference>
<dbReference type="InterPro" id="IPR000504">
    <property type="entry name" value="RRM_dom"/>
</dbReference>
<sequence length="602" mass="65701">MSFKRNEGNANMSRSSSSSVSSVGGGAPLCGSLSTFAFDSPKPPGSSSSHKSLNTTFPLQHSPEVVSGRSRAVSDAIFASPEPREHGTKSTGGFQLGDPAEDEDVFVEGEHGSLPYTVTTTTQDGIPCTIVRTIIDPDDDDRAVGGVDAQVHYPGTACVFVANLPEGAKDSRLEAAVTSAFSKFGCVFVKIRRDNRNMPFAFAQYTRDEHAEVALREGRGTIIEGRPCRTEKVRGNRLFIICRRDNCPITADEAAKELGRTGPIIKTEYISQDVLDALKIDNGVLVEFQNFDPDRDVVALYRRHPTFRVIPYDVKRHDIATRIDADRRYLENYDLERRSVFIGRLPTDIAPADLEKEIRSVMAEAGEVKAVTVISKPPNPERNTAVAFAFCEFAAPHMAINAIESMNGVLIYDTKVKVEAKSSREVAMQNSNRQSFLPRQEASPARPLRSYRSLQSMQPATPPALNRKLSNMSMTPAEAIAEEAALASLAQLRFPTEYPSPVHVASPYGVDMGYGVGVPVTPQFSPYATYNTAAAFSPAAPAWNPYSWATPYLSDPRYAHAAAASAYNQATFARRANELGTPTKQFNGKHDNLSEPAGSREH</sequence>
<protein>
    <recommendedName>
        <fullName evidence="4">RRM domain-containing protein</fullName>
    </recommendedName>
</protein>
<dbReference type="Gene3D" id="3.30.70.330">
    <property type="match status" value="2"/>
</dbReference>